<evidence type="ECO:0000313" key="2">
    <source>
        <dbReference type="Proteomes" id="UP001162992"/>
    </source>
</evidence>
<accession>A0ACC2AE36</accession>
<organism evidence="1 2">
    <name type="scientific">Diphasiastrum complanatum</name>
    <name type="common">Issler's clubmoss</name>
    <name type="synonym">Lycopodium complanatum</name>
    <dbReference type="NCBI Taxonomy" id="34168"/>
    <lineage>
        <taxon>Eukaryota</taxon>
        <taxon>Viridiplantae</taxon>
        <taxon>Streptophyta</taxon>
        <taxon>Embryophyta</taxon>
        <taxon>Tracheophyta</taxon>
        <taxon>Lycopodiopsida</taxon>
        <taxon>Lycopodiales</taxon>
        <taxon>Lycopodiaceae</taxon>
        <taxon>Lycopodioideae</taxon>
        <taxon>Diphasiastrum</taxon>
    </lineage>
</organism>
<sequence length="215" mass="24502">MRIVQRNSQTRQSSRVSGVQNSKALVGSYAFNTPVRIRVSGEDCDCHEACGLGPESRMESLSLELLVNIVCGLKHDELKPVSQVCRRFRQAVEVAWRCHFNFQTPGRKRHRQSKCLSPPFEHHNLLLGPRINHICDHKEKPDTPNAPKQLQKPLQAHISADQMRPLVAVLFQDRDNCQSKRRDTDIVRPKIKALNSHCTIFNEEELCEAVGHNTL</sequence>
<protein>
    <submittedName>
        <fullName evidence="1">Uncharacterized protein</fullName>
    </submittedName>
</protein>
<comment type="caution">
    <text evidence="1">The sequence shown here is derived from an EMBL/GenBank/DDBJ whole genome shotgun (WGS) entry which is preliminary data.</text>
</comment>
<dbReference type="Proteomes" id="UP001162992">
    <property type="component" value="Chromosome 22"/>
</dbReference>
<dbReference type="EMBL" id="CM055113">
    <property type="protein sequence ID" value="KAJ7515756.1"/>
    <property type="molecule type" value="Genomic_DNA"/>
</dbReference>
<keyword evidence="2" id="KW-1185">Reference proteome</keyword>
<gene>
    <name evidence="1" type="ORF">O6H91_22G026400</name>
</gene>
<proteinExistence type="predicted"/>
<reference evidence="2" key="1">
    <citation type="journal article" date="2024" name="Proc. Natl. Acad. Sci. U.S.A.">
        <title>Extraordinary preservation of gene collinearity over three hundred million years revealed in homosporous lycophytes.</title>
        <authorList>
            <person name="Li C."/>
            <person name="Wickell D."/>
            <person name="Kuo L.Y."/>
            <person name="Chen X."/>
            <person name="Nie B."/>
            <person name="Liao X."/>
            <person name="Peng D."/>
            <person name="Ji J."/>
            <person name="Jenkins J."/>
            <person name="Williams M."/>
            <person name="Shu S."/>
            <person name="Plott C."/>
            <person name="Barry K."/>
            <person name="Rajasekar S."/>
            <person name="Grimwood J."/>
            <person name="Han X."/>
            <person name="Sun S."/>
            <person name="Hou Z."/>
            <person name="He W."/>
            <person name="Dai G."/>
            <person name="Sun C."/>
            <person name="Schmutz J."/>
            <person name="Leebens-Mack J.H."/>
            <person name="Li F.W."/>
            <person name="Wang L."/>
        </authorList>
    </citation>
    <scope>NUCLEOTIDE SEQUENCE [LARGE SCALE GENOMIC DNA]</scope>
    <source>
        <strain evidence="2">cv. PW_Plant_1</strain>
    </source>
</reference>
<evidence type="ECO:0000313" key="1">
    <source>
        <dbReference type="EMBL" id="KAJ7515756.1"/>
    </source>
</evidence>
<name>A0ACC2AE36_DIPCM</name>